<comment type="caution">
    <text evidence="2">The sequence shown here is derived from an EMBL/GenBank/DDBJ whole genome shotgun (WGS) entry which is preliminary data.</text>
</comment>
<reference evidence="2 3" key="1">
    <citation type="submission" date="2019-11" db="EMBL/GenBank/DDBJ databases">
        <title>Whole genome sequence of Oryza granulata.</title>
        <authorList>
            <person name="Li W."/>
        </authorList>
    </citation>
    <scope>NUCLEOTIDE SEQUENCE [LARGE SCALE GENOMIC DNA]</scope>
    <source>
        <strain evidence="3">cv. Menghai</strain>
        <tissue evidence="2">Leaf</tissue>
    </source>
</reference>
<keyword evidence="1" id="KW-1133">Transmembrane helix</keyword>
<keyword evidence="1" id="KW-0812">Transmembrane</keyword>
<organism evidence="2 3">
    <name type="scientific">Oryza meyeriana var. granulata</name>
    <dbReference type="NCBI Taxonomy" id="110450"/>
    <lineage>
        <taxon>Eukaryota</taxon>
        <taxon>Viridiplantae</taxon>
        <taxon>Streptophyta</taxon>
        <taxon>Embryophyta</taxon>
        <taxon>Tracheophyta</taxon>
        <taxon>Spermatophyta</taxon>
        <taxon>Magnoliopsida</taxon>
        <taxon>Liliopsida</taxon>
        <taxon>Poales</taxon>
        <taxon>Poaceae</taxon>
        <taxon>BOP clade</taxon>
        <taxon>Oryzoideae</taxon>
        <taxon>Oryzeae</taxon>
        <taxon>Oryzinae</taxon>
        <taxon>Oryza</taxon>
        <taxon>Oryza meyeriana</taxon>
    </lineage>
</organism>
<dbReference type="Proteomes" id="UP000479710">
    <property type="component" value="Unassembled WGS sequence"/>
</dbReference>
<keyword evidence="3" id="KW-1185">Reference proteome</keyword>
<gene>
    <name evidence="2" type="ORF">E2562_017984</name>
</gene>
<evidence type="ECO:0000313" key="3">
    <source>
        <dbReference type="Proteomes" id="UP000479710"/>
    </source>
</evidence>
<evidence type="ECO:0000313" key="2">
    <source>
        <dbReference type="EMBL" id="KAF0933362.1"/>
    </source>
</evidence>
<dbReference type="AlphaFoldDB" id="A0A6G1F973"/>
<sequence>MTSPAATYTSPFVLSVLLLVSIPVIFLPPKTLLAIPDANESEDLALFHRAILSSSATPMPSSVASYFFRRRPAPKVALPHSDN</sequence>
<proteinExistence type="predicted"/>
<dbReference type="EMBL" id="SPHZ02000001">
    <property type="protein sequence ID" value="KAF0933362.1"/>
    <property type="molecule type" value="Genomic_DNA"/>
</dbReference>
<accession>A0A6G1F973</accession>
<feature type="transmembrane region" description="Helical" evidence="1">
    <location>
        <begin position="6"/>
        <end position="27"/>
    </location>
</feature>
<evidence type="ECO:0000256" key="1">
    <source>
        <dbReference type="SAM" id="Phobius"/>
    </source>
</evidence>
<dbReference type="OrthoDB" id="10573104at2759"/>
<name>A0A6G1F973_9ORYZ</name>
<protein>
    <submittedName>
        <fullName evidence="2">Uncharacterized protein</fullName>
    </submittedName>
</protein>
<keyword evidence="1" id="KW-0472">Membrane</keyword>